<feature type="compositionally biased region" description="Low complexity" evidence="1">
    <location>
        <begin position="103"/>
        <end position="112"/>
    </location>
</feature>
<keyword evidence="3" id="KW-1185">Reference proteome</keyword>
<comment type="caution">
    <text evidence="2">The sequence shown here is derived from an EMBL/GenBank/DDBJ whole genome shotgun (WGS) entry which is preliminary data.</text>
</comment>
<dbReference type="EMBL" id="JBIRYL010000001">
    <property type="protein sequence ID" value="MFI2230520.1"/>
    <property type="molecule type" value="Genomic_DNA"/>
</dbReference>
<feature type="region of interest" description="Disordered" evidence="1">
    <location>
        <begin position="103"/>
        <end position="147"/>
    </location>
</feature>
<reference evidence="2 3" key="1">
    <citation type="submission" date="2024-10" db="EMBL/GenBank/DDBJ databases">
        <title>The Natural Products Discovery Center: Release of the First 8490 Sequenced Strains for Exploring Actinobacteria Biosynthetic Diversity.</title>
        <authorList>
            <person name="Kalkreuter E."/>
            <person name="Kautsar S.A."/>
            <person name="Yang D."/>
            <person name="Bader C.D."/>
            <person name="Teijaro C.N."/>
            <person name="Fluegel L."/>
            <person name="Davis C.M."/>
            <person name="Simpson J.R."/>
            <person name="Lauterbach L."/>
            <person name="Steele A.D."/>
            <person name="Gui C."/>
            <person name="Meng S."/>
            <person name="Li G."/>
            <person name="Viehrig K."/>
            <person name="Ye F."/>
            <person name="Su P."/>
            <person name="Kiefer A.F."/>
            <person name="Nichols A."/>
            <person name="Cepeda A.J."/>
            <person name="Yan W."/>
            <person name="Fan B."/>
            <person name="Jiang Y."/>
            <person name="Adhikari A."/>
            <person name="Zheng C.-J."/>
            <person name="Schuster L."/>
            <person name="Cowan T.M."/>
            <person name="Smanski M.J."/>
            <person name="Chevrette M.G."/>
            <person name="De Carvalho L.P.S."/>
            <person name="Shen B."/>
        </authorList>
    </citation>
    <scope>NUCLEOTIDE SEQUENCE [LARGE SCALE GENOMIC DNA]</scope>
    <source>
        <strain evidence="2 3">NPDC019377</strain>
    </source>
</reference>
<gene>
    <name evidence="2" type="ORF">ACH49Z_11785</name>
</gene>
<name>A0ABW7VVB0_9NOCA</name>
<accession>A0ABW7VVB0</accession>
<dbReference type="Proteomes" id="UP001611494">
    <property type="component" value="Unassembled WGS sequence"/>
</dbReference>
<evidence type="ECO:0000313" key="2">
    <source>
        <dbReference type="EMBL" id="MFI2230520.1"/>
    </source>
</evidence>
<evidence type="ECO:0000256" key="1">
    <source>
        <dbReference type="SAM" id="MobiDB-lite"/>
    </source>
</evidence>
<protein>
    <submittedName>
        <fullName evidence="2">Uncharacterized protein</fullName>
    </submittedName>
</protein>
<feature type="compositionally biased region" description="Gly residues" evidence="1">
    <location>
        <begin position="138"/>
        <end position="147"/>
    </location>
</feature>
<dbReference type="RefSeq" id="WP_397061889.1">
    <property type="nucleotide sequence ID" value="NZ_JBIRYL010000001.1"/>
</dbReference>
<proteinExistence type="predicted"/>
<sequence length="147" mass="14931">MVAMGRARVMGAATACYGPAVAVRPAVPLGPCGRDDEDPARRAPARTTACRDIASGLGMTLAPTPAALRMATDCRVLADLSDAGVLAAALRGRPHRTMAVAVAARPGPAVRRGGPDRDEDTVNAIGQPPRPRRSPGSTGDGEAGQAE</sequence>
<evidence type="ECO:0000313" key="3">
    <source>
        <dbReference type="Proteomes" id="UP001611494"/>
    </source>
</evidence>
<organism evidence="2 3">
    <name type="scientific">Nocardia testacea</name>
    <dbReference type="NCBI Taxonomy" id="248551"/>
    <lineage>
        <taxon>Bacteria</taxon>
        <taxon>Bacillati</taxon>
        <taxon>Actinomycetota</taxon>
        <taxon>Actinomycetes</taxon>
        <taxon>Mycobacteriales</taxon>
        <taxon>Nocardiaceae</taxon>
        <taxon>Nocardia</taxon>
    </lineage>
</organism>